<dbReference type="GO" id="GO:0016491">
    <property type="term" value="F:oxidoreductase activity"/>
    <property type="evidence" value="ECO:0007669"/>
    <property type="project" value="InterPro"/>
</dbReference>
<dbReference type="Gene3D" id="3.90.1170.50">
    <property type="entry name" value="Aldehyde oxidase/xanthine dehydrogenase, a/b hammerhead"/>
    <property type="match status" value="1"/>
</dbReference>
<evidence type="ECO:0000313" key="2">
    <source>
        <dbReference type="EMBL" id="RIV35413.1"/>
    </source>
</evidence>
<protein>
    <submittedName>
        <fullName evidence="2">Xanthine dehydrogenase family protein molybdopterin-binding subunit</fullName>
    </submittedName>
</protein>
<evidence type="ECO:0000259" key="1">
    <source>
        <dbReference type="SMART" id="SM01008"/>
    </source>
</evidence>
<sequence length="753" mass="82394">MAKIKTQTGRRAFIKNTSLASGGLVLGFSMLNSCKPKDAEKMVAREMPEEWFEINAYLRIGDNGLVTIMSPNPEFGQGVITSMPMIVADELDVDWQDVLVEQANFDQEDYGWQFTGGSQGIRRRWEGLRMAGATAKQMLIAAAAETWQVSASEITVSGGVLSHQASDNSAGYGEMASVAAKLEVPEEVNLKEVKDFTIIGTSKKSVENHKIVTGKPLFGLDYQFDGALVAMVAHPPAFGLQLKSFDGSQIKSMPGIVDVFKIKTLEDGFTRGYFDTNAFTDLVAIVGKTTWEVMNAKKQLNVDWEPIADSKFKMDRFGTEMEVDVPSGLESTEDHYAQMNEMASKSSTTARKDGNPEEVFKTAAKIIERSYSCPFLAHNCMEPMNFFAHVTDEGAKLAGPLQAPVLTAPTVAARLGIPAEKIDIELTRMGGGFGRRAYGHYAVEAALISREAKAPVKLVYTREDDMTCGIYRPSYRADYKAALDENNNLVAFHVKAGGIPETPLFANRFPAGAVDNYLAQHWEINSNITIGAFRAPRSNFMAGVEQAFLDEVAEAAGKDPIEFRLELLQRAKDNPVGEENEYDPERLAGVLKLVREKSNWSQVPSGTHRGVSAYFCHNSYAAHVVDVTMDGNTPKVENVVCALDCGIVINPDAAANMAEGAIVDGVGNAMYGNLSFTDGKPDQTNFDRYKMIRHSEAPKNIEVHFVQNEIDPTGLGEPPFPPVFGALANAIYKATGRRHYNQPFATDKPPLVG</sequence>
<dbReference type="RefSeq" id="WP_119607636.1">
    <property type="nucleotide sequence ID" value="NZ_QXFH01000070.1"/>
</dbReference>
<dbReference type="Gene3D" id="3.30.365.10">
    <property type="entry name" value="Aldehyde oxidase/xanthine dehydrogenase, molybdopterin binding domain"/>
    <property type="match status" value="4"/>
</dbReference>
<organism evidence="2 3">
    <name type="scientific">Flagellimonas lutimaris</name>
    <dbReference type="NCBI Taxonomy" id="475082"/>
    <lineage>
        <taxon>Bacteria</taxon>
        <taxon>Pseudomonadati</taxon>
        <taxon>Bacteroidota</taxon>
        <taxon>Flavobacteriia</taxon>
        <taxon>Flavobacteriales</taxon>
        <taxon>Flavobacteriaceae</taxon>
        <taxon>Flagellimonas</taxon>
    </lineage>
</organism>
<feature type="domain" description="Aldehyde oxidase/xanthine dehydrogenase a/b hammerhead" evidence="1">
    <location>
        <begin position="213"/>
        <end position="308"/>
    </location>
</feature>
<dbReference type="PIRSF" id="PIRSF036389">
    <property type="entry name" value="IOR_B"/>
    <property type="match status" value="1"/>
</dbReference>
<name>A0A3A1N905_9FLAO</name>
<dbReference type="EMBL" id="QXFH01000070">
    <property type="protein sequence ID" value="RIV35413.1"/>
    <property type="molecule type" value="Genomic_DNA"/>
</dbReference>
<dbReference type="SMART" id="SM01008">
    <property type="entry name" value="Ald_Xan_dh_C"/>
    <property type="match status" value="1"/>
</dbReference>
<dbReference type="InterPro" id="IPR046867">
    <property type="entry name" value="AldOxase/xan_DH_MoCoBD2"/>
</dbReference>
<dbReference type="SUPFAM" id="SSF56003">
    <property type="entry name" value="Molybdenum cofactor-binding domain"/>
    <property type="match status" value="2"/>
</dbReference>
<dbReference type="InterPro" id="IPR037165">
    <property type="entry name" value="AldOxase/xan_DH_Mopterin-bd_sf"/>
</dbReference>
<dbReference type="InterPro" id="IPR052516">
    <property type="entry name" value="N-heterocyclic_Hydroxylase"/>
</dbReference>
<dbReference type="OrthoDB" id="9767994at2"/>
<reference evidence="2 3" key="1">
    <citation type="submission" date="2018-08" db="EMBL/GenBank/DDBJ databases">
        <title>Proposal of Muricauda 72 sp.nov. and Muricauda NH166 sp.nov., isolated from seawater.</title>
        <authorList>
            <person name="Cheng H."/>
            <person name="Wu Y.-H."/>
            <person name="Guo L.-L."/>
            <person name="Xu X.-W."/>
        </authorList>
    </citation>
    <scope>NUCLEOTIDE SEQUENCE [LARGE SCALE GENOMIC DNA]</scope>
    <source>
        <strain evidence="2 3">KCTC 22173</strain>
    </source>
</reference>
<gene>
    <name evidence="2" type="ORF">D2V08_08680</name>
</gene>
<keyword evidence="3" id="KW-1185">Reference proteome</keyword>
<proteinExistence type="predicted"/>
<dbReference type="InterPro" id="IPR000674">
    <property type="entry name" value="Ald_Oxase/Xan_DH_a/b"/>
</dbReference>
<dbReference type="InterPro" id="IPR008274">
    <property type="entry name" value="AldOxase/xan_DH_MoCoBD1"/>
</dbReference>
<accession>A0A3A1N905</accession>
<dbReference type="InterPro" id="IPR012368">
    <property type="entry name" value="OxRdtase_Mopterin-bd_su_IorB"/>
</dbReference>
<evidence type="ECO:0000313" key="3">
    <source>
        <dbReference type="Proteomes" id="UP000266067"/>
    </source>
</evidence>
<dbReference type="Pfam" id="PF02738">
    <property type="entry name" value="MoCoBD_1"/>
    <property type="match status" value="1"/>
</dbReference>
<dbReference type="Proteomes" id="UP000266067">
    <property type="component" value="Unassembled WGS sequence"/>
</dbReference>
<dbReference type="PANTHER" id="PTHR47495">
    <property type="entry name" value="ALDEHYDE DEHYDROGENASE"/>
    <property type="match status" value="1"/>
</dbReference>
<comment type="caution">
    <text evidence="2">The sequence shown here is derived from an EMBL/GenBank/DDBJ whole genome shotgun (WGS) entry which is preliminary data.</text>
</comment>
<dbReference type="AlphaFoldDB" id="A0A3A1N905"/>
<dbReference type="PANTHER" id="PTHR47495:SF2">
    <property type="entry name" value="ALDEHYDE DEHYDROGENASE"/>
    <property type="match status" value="1"/>
</dbReference>
<dbReference type="Pfam" id="PF20256">
    <property type="entry name" value="MoCoBD_2"/>
    <property type="match status" value="2"/>
</dbReference>